<gene>
    <name evidence="8" type="ORF">A3A78_02910</name>
</gene>
<dbReference type="SUPFAM" id="SSF103481">
    <property type="entry name" value="Multidrug resistance efflux transporter EmrE"/>
    <property type="match status" value="2"/>
</dbReference>
<feature type="domain" description="EamA" evidence="7">
    <location>
        <begin position="2"/>
        <end position="137"/>
    </location>
</feature>
<evidence type="ECO:0000313" key="9">
    <source>
        <dbReference type="Proteomes" id="UP000176504"/>
    </source>
</evidence>
<feature type="transmembrane region" description="Helical" evidence="6">
    <location>
        <begin position="6"/>
        <end position="25"/>
    </location>
</feature>
<accession>A0A1F4VCQ7</accession>
<feature type="transmembrane region" description="Helical" evidence="6">
    <location>
        <begin position="265"/>
        <end position="282"/>
    </location>
</feature>
<dbReference type="InterPro" id="IPR050638">
    <property type="entry name" value="AA-Vitamin_Transporters"/>
</dbReference>
<keyword evidence="5 6" id="KW-0472">Membrane</keyword>
<comment type="similarity">
    <text evidence="2">Belongs to the EamA transporter family.</text>
</comment>
<dbReference type="Proteomes" id="UP000176504">
    <property type="component" value="Unassembled WGS sequence"/>
</dbReference>
<dbReference type="PANTHER" id="PTHR32322">
    <property type="entry name" value="INNER MEMBRANE TRANSPORTER"/>
    <property type="match status" value="1"/>
</dbReference>
<evidence type="ECO:0000313" key="8">
    <source>
        <dbReference type="EMBL" id="OGC54907.1"/>
    </source>
</evidence>
<feature type="transmembrane region" description="Helical" evidence="6">
    <location>
        <begin position="175"/>
        <end position="193"/>
    </location>
</feature>
<evidence type="ECO:0000256" key="5">
    <source>
        <dbReference type="ARBA" id="ARBA00023136"/>
    </source>
</evidence>
<keyword evidence="3 6" id="KW-0812">Transmembrane</keyword>
<dbReference type="Pfam" id="PF00892">
    <property type="entry name" value="EamA"/>
    <property type="match status" value="2"/>
</dbReference>
<dbReference type="InterPro" id="IPR037185">
    <property type="entry name" value="EmrE-like"/>
</dbReference>
<evidence type="ECO:0000256" key="3">
    <source>
        <dbReference type="ARBA" id="ARBA00022692"/>
    </source>
</evidence>
<comment type="subcellular location">
    <subcellularLocation>
        <location evidence="1">Membrane</location>
        <topology evidence="1">Multi-pass membrane protein</topology>
    </subcellularLocation>
</comment>
<organism evidence="8 9">
    <name type="scientific">candidate division WWE3 bacterium RIFCSPLOWO2_01_FULL_41_18</name>
    <dbReference type="NCBI Taxonomy" id="1802625"/>
    <lineage>
        <taxon>Bacteria</taxon>
        <taxon>Katanobacteria</taxon>
    </lineage>
</organism>
<evidence type="ECO:0000256" key="6">
    <source>
        <dbReference type="SAM" id="Phobius"/>
    </source>
</evidence>
<dbReference type="GO" id="GO:0016020">
    <property type="term" value="C:membrane"/>
    <property type="evidence" value="ECO:0007669"/>
    <property type="project" value="UniProtKB-SubCell"/>
</dbReference>
<evidence type="ECO:0000256" key="1">
    <source>
        <dbReference type="ARBA" id="ARBA00004141"/>
    </source>
</evidence>
<proteinExistence type="inferred from homology"/>
<reference evidence="8 9" key="1">
    <citation type="journal article" date="2016" name="Nat. Commun.">
        <title>Thousands of microbial genomes shed light on interconnected biogeochemical processes in an aquifer system.</title>
        <authorList>
            <person name="Anantharaman K."/>
            <person name="Brown C.T."/>
            <person name="Hug L.A."/>
            <person name="Sharon I."/>
            <person name="Castelle C.J."/>
            <person name="Probst A.J."/>
            <person name="Thomas B.C."/>
            <person name="Singh A."/>
            <person name="Wilkins M.J."/>
            <person name="Karaoz U."/>
            <person name="Brodie E.L."/>
            <person name="Williams K.H."/>
            <person name="Hubbard S.S."/>
            <person name="Banfield J.F."/>
        </authorList>
    </citation>
    <scope>NUCLEOTIDE SEQUENCE [LARGE SCALE GENOMIC DNA]</scope>
</reference>
<sequence>MSWLLLILISVVLSSFVSILQRIMLKDKDSDPFIFSVVFQLIVAGLIGAFALSTGKLVFSNMSNILVNLIFMTVLYGLGNIFIFKSLKQTEASKFVVIFASRALFSTIGFVLILGQSYGLKELVGTILIILSVIIVNYRKGTLSVSKSDIPALLAGLCFGLANINDKIILESIPLYPFVFIAFLFPSLLMLAIKPQIILKLNTVFNKSLIKTMLITSLFYGIGAITFFSALQIAEFPSKVVTINLVGVILTVFMGILLLKEKDNALLKIVGAVISVVGIYLVS</sequence>
<feature type="transmembrane region" description="Helical" evidence="6">
    <location>
        <begin position="214"/>
        <end position="234"/>
    </location>
</feature>
<evidence type="ECO:0000256" key="4">
    <source>
        <dbReference type="ARBA" id="ARBA00022989"/>
    </source>
</evidence>
<name>A0A1F4VCQ7_UNCKA</name>
<dbReference type="EMBL" id="MEVI01000003">
    <property type="protein sequence ID" value="OGC54907.1"/>
    <property type="molecule type" value="Genomic_DNA"/>
</dbReference>
<feature type="domain" description="EamA" evidence="7">
    <location>
        <begin position="150"/>
        <end position="283"/>
    </location>
</feature>
<feature type="transmembrane region" description="Helical" evidence="6">
    <location>
        <begin position="32"/>
        <end position="53"/>
    </location>
</feature>
<evidence type="ECO:0000256" key="2">
    <source>
        <dbReference type="ARBA" id="ARBA00007362"/>
    </source>
</evidence>
<feature type="transmembrane region" description="Helical" evidence="6">
    <location>
        <begin position="65"/>
        <end position="83"/>
    </location>
</feature>
<feature type="transmembrane region" description="Helical" evidence="6">
    <location>
        <begin position="240"/>
        <end position="258"/>
    </location>
</feature>
<dbReference type="PANTHER" id="PTHR32322:SF2">
    <property type="entry name" value="EAMA DOMAIN-CONTAINING PROTEIN"/>
    <property type="match status" value="1"/>
</dbReference>
<evidence type="ECO:0000259" key="7">
    <source>
        <dbReference type="Pfam" id="PF00892"/>
    </source>
</evidence>
<feature type="transmembrane region" description="Helical" evidence="6">
    <location>
        <begin position="95"/>
        <end position="114"/>
    </location>
</feature>
<dbReference type="InterPro" id="IPR000620">
    <property type="entry name" value="EamA_dom"/>
</dbReference>
<comment type="caution">
    <text evidence="8">The sequence shown here is derived from an EMBL/GenBank/DDBJ whole genome shotgun (WGS) entry which is preliminary data.</text>
</comment>
<protein>
    <recommendedName>
        <fullName evidence="7">EamA domain-containing protein</fullName>
    </recommendedName>
</protein>
<dbReference type="AlphaFoldDB" id="A0A1F4VCQ7"/>
<keyword evidence="4 6" id="KW-1133">Transmembrane helix</keyword>